<evidence type="ECO:0000313" key="7">
    <source>
        <dbReference type="EMBL" id="KAA5613612.1"/>
    </source>
</evidence>
<gene>
    <name evidence="7" type="ORF">F1189_04145</name>
</gene>
<evidence type="ECO:0000256" key="4">
    <source>
        <dbReference type="ARBA" id="ARBA00023004"/>
    </source>
</evidence>
<organism evidence="7 8">
    <name type="scientific">Rhodovastum atsumiense</name>
    <dbReference type="NCBI Taxonomy" id="504468"/>
    <lineage>
        <taxon>Bacteria</taxon>
        <taxon>Pseudomonadati</taxon>
        <taxon>Pseudomonadota</taxon>
        <taxon>Alphaproteobacteria</taxon>
        <taxon>Acetobacterales</taxon>
        <taxon>Acetobacteraceae</taxon>
        <taxon>Rhodovastum</taxon>
    </lineage>
</organism>
<dbReference type="SUPFAM" id="SSF54862">
    <property type="entry name" value="4Fe-4S ferredoxins"/>
    <property type="match status" value="1"/>
</dbReference>
<evidence type="ECO:0000256" key="5">
    <source>
        <dbReference type="ARBA" id="ARBA00023014"/>
    </source>
</evidence>
<name>A0A5M6IZ56_9PROT</name>
<evidence type="ECO:0000256" key="1">
    <source>
        <dbReference type="ARBA" id="ARBA00022448"/>
    </source>
</evidence>
<reference evidence="7 8" key="1">
    <citation type="submission" date="2019-09" db="EMBL/GenBank/DDBJ databases">
        <title>Genome sequence of Rhodovastum atsumiense, a diverse member of the Acetobacteraceae family of non-sulfur purple photosynthetic bacteria.</title>
        <authorList>
            <person name="Meyer T."/>
            <person name="Kyndt J."/>
        </authorList>
    </citation>
    <scope>NUCLEOTIDE SEQUENCE [LARGE SCALE GENOMIC DNA]</scope>
    <source>
        <strain evidence="7 8">DSM 21279</strain>
    </source>
</reference>
<dbReference type="PANTHER" id="PTHR43082:SF3">
    <property type="entry name" value="FERREDOXIN-LIKE PROTEIN YDIT"/>
    <property type="match status" value="1"/>
</dbReference>
<evidence type="ECO:0000313" key="8">
    <source>
        <dbReference type="Proteomes" id="UP000325255"/>
    </source>
</evidence>
<dbReference type="PANTHER" id="PTHR43082">
    <property type="entry name" value="FERREDOXIN-LIKE"/>
    <property type="match status" value="1"/>
</dbReference>
<dbReference type="EMBL" id="VWPK01000005">
    <property type="protein sequence ID" value="KAA5613612.1"/>
    <property type="molecule type" value="Genomic_DNA"/>
</dbReference>
<sequence length="106" mass="11562">MSAKDTKGKKAAPAPRIEEKLYQNRYLVDAGRPHVKIKNQGEPTPELKTLVNVCPAGCYAITEQGKVEVVPDGCMECGTCRVLTAETGDLEWNYPRGGYGVAFKFG</sequence>
<keyword evidence="5 6" id="KW-0411">Iron-sulfur</keyword>
<dbReference type="GO" id="GO:0051536">
    <property type="term" value="F:iron-sulfur cluster binding"/>
    <property type="evidence" value="ECO:0007669"/>
    <property type="project" value="UniProtKB-KW"/>
</dbReference>
<evidence type="ECO:0000256" key="3">
    <source>
        <dbReference type="ARBA" id="ARBA00022982"/>
    </source>
</evidence>
<dbReference type="PIRSF" id="PIRSF036548">
    <property type="entry name" value="Fdx_FixX"/>
    <property type="match status" value="1"/>
</dbReference>
<dbReference type="AlphaFoldDB" id="A0A5M6IZ56"/>
<accession>A0A5M6IZ56</accession>
<keyword evidence="2 6" id="KW-0479">Metal-binding</keyword>
<comment type="function">
    <text evidence="6">Could be a 3Fe-4S cluster-containing protein.</text>
</comment>
<keyword evidence="4 6" id="KW-0408">Iron</keyword>
<proteinExistence type="predicted"/>
<dbReference type="OrthoDB" id="9800260at2"/>
<dbReference type="Proteomes" id="UP000325255">
    <property type="component" value="Unassembled WGS sequence"/>
</dbReference>
<keyword evidence="8" id="KW-1185">Reference proteome</keyword>
<evidence type="ECO:0000256" key="6">
    <source>
        <dbReference type="PIRNR" id="PIRNR036548"/>
    </source>
</evidence>
<comment type="caution">
    <text evidence="7">The sequence shown here is derived from an EMBL/GenBank/DDBJ whole genome shotgun (WGS) entry which is preliminary data.</text>
</comment>
<dbReference type="InterPro" id="IPR012206">
    <property type="entry name" value="Fd_FixX"/>
</dbReference>
<evidence type="ECO:0000256" key="2">
    <source>
        <dbReference type="ARBA" id="ARBA00022723"/>
    </source>
</evidence>
<dbReference type="GO" id="GO:0005506">
    <property type="term" value="F:iron ion binding"/>
    <property type="evidence" value="ECO:0007669"/>
    <property type="project" value="UniProtKB-UniRule"/>
</dbReference>
<dbReference type="RefSeq" id="WP_150039360.1">
    <property type="nucleotide sequence ID" value="NZ_OW485601.1"/>
</dbReference>
<dbReference type="Gene3D" id="3.30.70.20">
    <property type="match status" value="1"/>
</dbReference>
<keyword evidence="1 6" id="KW-0813">Transport</keyword>
<keyword evidence="3 6" id="KW-0249">Electron transport</keyword>
<protein>
    <recommendedName>
        <fullName evidence="6">Ferredoxin-like protein</fullName>
    </recommendedName>
</protein>